<dbReference type="EMBL" id="ML994653">
    <property type="protein sequence ID" value="KAF2181258.1"/>
    <property type="molecule type" value="Genomic_DNA"/>
</dbReference>
<name>A0A6A6DSR9_9PEZI</name>
<dbReference type="Proteomes" id="UP000800200">
    <property type="component" value="Unassembled WGS sequence"/>
</dbReference>
<accession>A0A6A6DSR9</accession>
<gene>
    <name evidence="1" type="ORF">K469DRAFT_692135</name>
</gene>
<organism evidence="1 2">
    <name type="scientific">Zopfia rhizophila CBS 207.26</name>
    <dbReference type="NCBI Taxonomy" id="1314779"/>
    <lineage>
        <taxon>Eukaryota</taxon>
        <taxon>Fungi</taxon>
        <taxon>Dikarya</taxon>
        <taxon>Ascomycota</taxon>
        <taxon>Pezizomycotina</taxon>
        <taxon>Dothideomycetes</taxon>
        <taxon>Dothideomycetes incertae sedis</taxon>
        <taxon>Zopfiaceae</taxon>
        <taxon>Zopfia</taxon>
    </lineage>
</organism>
<dbReference type="AlphaFoldDB" id="A0A6A6DSR9"/>
<dbReference type="OrthoDB" id="9333799at2759"/>
<protein>
    <submittedName>
        <fullName evidence="1">Uncharacterized protein</fullName>
    </submittedName>
</protein>
<evidence type="ECO:0000313" key="2">
    <source>
        <dbReference type="Proteomes" id="UP000800200"/>
    </source>
</evidence>
<sequence length="160" mass="18424">MSYFTYHNNNAQFPCPDGSFPMVSQENNFPIDHFTPNMDWLDNDPTLREFGDSMLPSEPESKAALPGSPEIVPLLQEVKKLMDDVRKSVEYLNEQYGKTKEELQTVRETFVMLQADIRENSSALANVDKYIEAHKTWTWDFRKDVQARLQQIADSSKSGN</sequence>
<reference evidence="1" key="1">
    <citation type="journal article" date="2020" name="Stud. Mycol.">
        <title>101 Dothideomycetes genomes: a test case for predicting lifestyles and emergence of pathogens.</title>
        <authorList>
            <person name="Haridas S."/>
            <person name="Albert R."/>
            <person name="Binder M."/>
            <person name="Bloem J."/>
            <person name="Labutti K."/>
            <person name="Salamov A."/>
            <person name="Andreopoulos B."/>
            <person name="Baker S."/>
            <person name="Barry K."/>
            <person name="Bills G."/>
            <person name="Bluhm B."/>
            <person name="Cannon C."/>
            <person name="Castanera R."/>
            <person name="Culley D."/>
            <person name="Daum C."/>
            <person name="Ezra D."/>
            <person name="Gonzalez J."/>
            <person name="Henrissat B."/>
            <person name="Kuo A."/>
            <person name="Liang C."/>
            <person name="Lipzen A."/>
            <person name="Lutzoni F."/>
            <person name="Magnuson J."/>
            <person name="Mondo S."/>
            <person name="Nolan M."/>
            <person name="Ohm R."/>
            <person name="Pangilinan J."/>
            <person name="Park H.-J."/>
            <person name="Ramirez L."/>
            <person name="Alfaro M."/>
            <person name="Sun H."/>
            <person name="Tritt A."/>
            <person name="Yoshinaga Y."/>
            <person name="Zwiers L.-H."/>
            <person name="Turgeon B."/>
            <person name="Goodwin S."/>
            <person name="Spatafora J."/>
            <person name="Crous P."/>
            <person name="Grigoriev I."/>
        </authorList>
    </citation>
    <scope>NUCLEOTIDE SEQUENCE</scope>
    <source>
        <strain evidence="1">CBS 207.26</strain>
    </source>
</reference>
<proteinExistence type="predicted"/>
<keyword evidence="2" id="KW-1185">Reference proteome</keyword>
<evidence type="ECO:0000313" key="1">
    <source>
        <dbReference type="EMBL" id="KAF2181258.1"/>
    </source>
</evidence>